<evidence type="ECO:0000313" key="3">
    <source>
        <dbReference type="Proteomes" id="UP001218638"/>
    </source>
</evidence>
<dbReference type="Proteomes" id="UP001218638">
    <property type="component" value="Chromosome"/>
</dbReference>
<dbReference type="AlphaFoldDB" id="A0AAF0CP28"/>
<dbReference type="Pfam" id="PF08818">
    <property type="entry name" value="DUF1801"/>
    <property type="match status" value="1"/>
</dbReference>
<dbReference type="EMBL" id="CP119075">
    <property type="protein sequence ID" value="WED65315.1"/>
    <property type="molecule type" value="Genomic_DNA"/>
</dbReference>
<proteinExistence type="predicted"/>
<evidence type="ECO:0000259" key="1">
    <source>
        <dbReference type="Pfam" id="PF08818"/>
    </source>
</evidence>
<evidence type="ECO:0000313" key="2">
    <source>
        <dbReference type="EMBL" id="WED65315.1"/>
    </source>
</evidence>
<organism evidence="2 3">
    <name type="scientific">Synoicihabitans lomoniglobus</name>
    <dbReference type="NCBI Taxonomy" id="2909285"/>
    <lineage>
        <taxon>Bacteria</taxon>
        <taxon>Pseudomonadati</taxon>
        <taxon>Verrucomicrobiota</taxon>
        <taxon>Opitutia</taxon>
        <taxon>Opitutales</taxon>
        <taxon>Opitutaceae</taxon>
        <taxon>Synoicihabitans</taxon>
    </lineage>
</organism>
<keyword evidence="3" id="KW-1185">Reference proteome</keyword>
<feature type="domain" description="YdhG-like" evidence="1">
    <location>
        <begin position="21"/>
        <end position="129"/>
    </location>
</feature>
<protein>
    <submittedName>
        <fullName evidence="2">DUF1801 domain-containing protein</fullName>
    </submittedName>
</protein>
<dbReference type="Gene3D" id="3.90.1150.200">
    <property type="match status" value="1"/>
</dbReference>
<reference evidence="2" key="1">
    <citation type="submission" date="2023-03" db="EMBL/GenBank/DDBJ databases">
        <title>Lomoglobus Profundus gen. nov., sp. nov., a novel member of the phylum Verrucomicrobia, isolated from deep-marine sediment of South China Sea.</title>
        <authorList>
            <person name="Ahmad T."/>
            <person name="Ishaq S.E."/>
            <person name="Wang F."/>
        </authorList>
    </citation>
    <scope>NUCLEOTIDE SEQUENCE</scope>
    <source>
        <strain evidence="2">LMO-M01</strain>
    </source>
</reference>
<dbReference type="SUPFAM" id="SSF159888">
    <property type="entry name" value="YdhG-like"/>
    <property type="match status" value="1"/>
</dbReference>
<dbReference type="KEGG" id="slom:PXH66_00445"/>
<accession>A0AAF0CP28</accession>
<dbReference type="RefSeq" id="WP_330929262.1">
    <property type="nucleotide sequence ID" value="NZ_CP119075.1"/>
</dbReference>
<dbReference type="InterPro" id="IPR014922">
    <property type="entry name" value="YdhG-like"/>
</dbReference>
<sequence>MKAAPDVTTPTAYLAALPPERKAALTTLHRAIRQAVPKLKPGMCHGMIGYGIGPYKTKSGCSGEWFKVGLANQKNNLALYICSVDADSRYLVEREAHRLGKVSCGKSCIRFKKLEQLDLDVALELVKEAATLPMLGV</sequence>
<gene>
    <name evidence="2" type="ORF">PXH66_00445</name>
</gene>
<name>A0AAF0CP28_9BACT</name>